<organism evidence="9 10">
    <name type="scientific">Littorina saxatilis</name>
    <dbReference type="NCBI Taxonomy" id="31220"/>
    <lineage>
        <taxon>Eukaryota</taxon>
        <taxon>Metazoa</taxon>
        <taxon>Spiralia</taxon>
        <taxon>Lophotrochozoa</taxon>
        <taxon>Mollusca</taxon>
        <taxon>Gastropoda</taxon>
        <taxon>Caenogastropoda</taxon>
        <taxon>Littorinimorpha</taxon>
        <taxon>Littorinoidea</taxon>
        <taxon>Littorinidae</taxon>
        <taxon>Littorina</taxon>
    </lineage>
</organism>
<protein>
    <recommendedName>
        <fullName evidence="6">WD repeat domain-containing protein 83</fullName>
    </recommendedName>
    <alternativeName>
        <fullName evidence="7">Mitogen-activated protein kinase organizer 1</fullName>
    </alternativeName>
</protein>
<comment type="subcellular location">
    <subcellularLocation>
        <location evidence="1">Cytoplasm</location>
    </subcellularLocation>
</comment>
<dbReference type="PROSITE" id="PS00678">
    <property type="entry name" value="WD_REPEATS_1"/>
    <property type="match status" value="2"/>
</dbReference>
<dbReference type="Gene3D" id="2.130.10.10">
    <property type="entry name" value="YVTN repeat-like/Quinoprotein amine dehydrogenase"/>
    <property type="match status" value="1"/>
</dbReference>
<feature type="repeat" description="WD" evidence="8">
    <location>
        <begin position="235"/>
        <end position="264"/>
    </location>
</feature>
<dbReference type="GO" id="GO:0000398">
    <property type="term" value="P:mRNA splicing, via spliceosome"/>
    <property type="evidence" value="ECO:0007669"/>
    <property type="project" value="TreeGrafter"/>
</dbReference>
<dbReference type="InterPro" id="IPR001680">
    <property type="entry name" value="WD40_rpt"/>
</dbReference>
<feature type="repeat" description="WD" evidence="8">
    <location>
        <begin position="97"/>
        <end position="132"/>
    </location>
</feature>
<dbReference type="InterPro" id="IPR036322">
    <property type="entry name" value="WD40_repeat_dom_sf"/>
</dbReference>
<dbReference type="SUPFAM" id="SSF50978">
    <property type="entry name" value="WD40 repeat-like"/>
    <property type="match status" value="1"/>
</dbReference>
<feature type="repeat" description="WD" evidence="8">
    <location>
        <begin position="55"/>
        <end position="96"/>
    </location>
</feature>
<dbReference type="Proteomes" id="UP001374579">
    <property type="component" value="Unassembled WGS sequence"/>
</dbReference>
<evidence type="ECO:0000256" key="7">
    <source>
        <dbReference type="ARBA" id="ARBA00042222"/>
    </source>
</evidence>
<dbReference type="CDD" id="cd00200">
    <property type="entry name" value="WD40"/>
    <property type="match status" value="1"/>
</dbReference>
<evidence type="ECO:0000313" key="10">
    <source>
        <dbReference type="Proteomes" id="UP001374579"/>
    </source>
</evidence>
<dbReference type="InterPro" id="IPR020472">
    <property type="entry name" value="WD40_PAC1"/>
</dbReference>
<name>A0AAN9B6W1_9CAEN</name>
<comment type="caution">
    <text evidence="9">The sequence shown here is derived from an EMBL/GenBank/DDBJ whole genome shotgun (WGS) entry which is preliminary data.</text>
</comment>
<accession>A0AAN9B6W1</accession>
<evidence type="ECO:0000256" key="4">
    <source>
        <dbReference type="ARBA" id="ARBA00022737"/>
    </source>
</evidence>
<comment type="similarity">
    <text evidence="5">Belongs to the WD repeat MORG1 family.</text>
</comment>
<dbReference type="PROSITE" id="PS50294">
    <property type="entry name" value="WD_REPEATS_REGION"/>
    <property type="match status" value="1"/>
</dbReference>
<dbReference type="InterPro" id="IPR019775">
    <property type="entry name" value="WD40_repeat_CS"/>
</dbReference>
<dbReference type="GO" id="GO:0005737">
    <property type="term" value="C:cytoplasm"/>
    <property type="evidence" value="ECO:0007669"/>
    <property type="project" value="UniProtKB-SubCell"/>
</dbReference>
<reference evidence="9 10" key="1">
    <citation type="submission" date="2024-02" db="EMBL/GenBank/DDBJ databases">
        <title>Chromosome-scale genome assembly of the rough periwinkle Littorina saxatilis.</title>
        <authorList>
            <person name="De Jode A."/>
            <person name="Faria R."/>
            <person name="Formenti G."/>
            <person name="Sims Y."/>
            <person name="Smith T.P."/>
            <person name="Tracey A."/>
            <person name="Wood J.M.D."/>
            <person name="Zagrodzka Z.B."/>
            <person name="Johannesson K."/>
            <person name="Butlin R.K."/>
            <person name="Leder E.H."/>
        </authorList>
    </citation>
    <scope>NUCLEOTIDE SEQUENCE [LARGE SCALE GENOMIC DNA]</scope>
    <source>
        <strain evidence="9">Snail1</strain>
        <tissue evidence="9">Muscle</tissue>
    </source>
</reference>
<dbReference type="PANTHER" id="PTHR22842:SF3">
    <property type="entry name" value="WD REPEAT DOMAIN-CONTAINING PROTEIN 83"/>
    <property type="match status" value="1"/>
</dbReference>
<sequence length="304" mass="33873">MKFTLPDQKDAVLDCKQQAVRAVRFSADSRYCMTCGGDKSVKLWNPHRSLFLKTYTGHGNEVLDVQGSGDNSQICTGGMDKSVVLFDVASGQALRKYRDHAGTVNCVKFNEESTVILSGSLDSTVRVWDTRSRGYKPIQIMDEAKDSVTSIQVSDHEILTGSADGRIRRYDLRIGRIFADFIGKAVTSVTFTRDGQCSLLSCQDDTVKLMDKDTGEMLNEFTGHKNRQYKIDSCLNNEDTLVVSGSEDGKVYLWDLVEAKLVHTLDHQTTRPVHSLSFHHAEACLLTASADKVFVWRSSQPEDS</sequence>
<keyword evidence="4" id="KW-0677">Repeat</keyword>
<gene>
    <name evidence="9" type="ORF">V1264_022926</name>
</gene>
<dbReference type="FunFam" id="2.130.10.10:FF:000273">
    <property type="entry name" value="WD repeat domain-containing protein 83"/>
    <property type="match status" value="1"/>
</dbReference>
<evidence type="ECO:0000256" key="2">
    <source>
        <dbReference type="ARBA" id="ARBA00022490"/>
    </source>
</evidence>
<evidence type="ECO:0000256" key="1">
    <source>
        <dbReference type="ARBA" id="ARBA00004496"/>
    </source>
</evidence>
<dbReference type="InterPro" id="IPR051980">
    <property type="entry name" value="WD_repeat_MORG1"/>
</dbReference>
<dbReference type="PANTHER" id="PTHR22842">
    <property type="entry name" value="WD40 REPEAT PROTEIN"/>
    <property type="match status" value="1"/>
</dbReference>
<evidence type="ECO:0000256" key="5">
    <source>
        <dbReference type="ARBA" id="ARBA00038145"/>
    </source>
</evidence>
<keyword evidence="10" id="KW-1185">Reference proteome</keyword>
<dbReference type="PRINTS" id="PR00320">
    <property type="entry name" value="GPROTEINBRPT"/>
</dbReference>
<feature type="repeat" description="WD" evidence="8">
    <location>
        <begin position="13"/>
        <end position="45"/>
    </location>
</feature>
<evidence type="ECO:0000256" key="3">
    <source>
        <dbReference type="ARBA" id="ARBA00022574"/>
    </source>
</evidence>
<dbReference type="GO" id="GO:0071013">
    <property type="term" value="C:catalytic step 2 spliceosome"/>
    <property type="evidence" value="ECO:0007669"/>
    <property type="project" value="TreeGrafter"/>
</dbReference>
<evidence type="ECO:0000256" key="8">
    <source>
        <dbReference type="PROSITE-ProRule" id="PRU00221"/>
    </source>
</evidence>
<keyword evidence="2" id="KW-0963">Cytoplasm</keyword>
<dbReference type="Pfam" id="PF00400">
    <property type="entry name" value="WD40"/>
    <property type="match status" value="6"/>
</dbReference>
<dbReference type="InterPro" id="IPR015943">
    <property type="entry name" value="WD40/YVTN_repeat-like_dom_sf"/>
</dbReference>
<evidence type="ECO:0000256" key="6">
    <source>
        <dbReference type="ARBA" id="ARBA00040453"/>
    </source>
</evidence>
<keyword evidence="3 8" id="KW-0853">WD repeat</keyword>
<dbReference type="PROSITE" id="PS50082">
    <property type="entry name" value="WD_REPEATS_2"/>
    <property type="match status" value="4"/>
</dbReference>
<dbReference type="AlphaFoldDB" id="A0AAN9B6W1"/>
<dbReference type="SMART" id="SM00320">
    <property type="entry name" value="WD40"/>
    <property type="match status" value="7"/>
</dbReference>
<dbReference type="EMBL" id="JBAMIC010000011">
    <property type="protein sequence ID" value="KAK7099882.1"/>
    <property type="molecule type" value="Genomic_DNA"/>
</dbReference>
<proteinExistence type="inferred from homology"/>
<evidence type="ECO:0000313" key="9">
    <source>
        <dbReference type="EMBL" id="KAK7099882.1"/>
    </source>
</evidence>